<accession>A0A6A0GRK0</accession>
<gene>
    <name evidence="2" type="ORF">HAZT_HAZT010197</name>
</gene>
<feature type="compositionally biased region" description="Polar residues" evidence="1">
    <location>
        <begin position="539"/>
        <end position="548"/>
    </location>
</feature>
<proteinExistence type="predicted"/>
<evidence type="ECO:0000313" key="2">
    <source>
        <dbReference type="EMBL" id="KAA0185756.1"/>
    </source>
</evidence>
<reference evidence="2" key="1">
    <citation type="submission" date="2014-08" db="EMBL/GenBank/DDBJ databases">
        <authorList>
            <person name="Murali S."/>
            <person name="Richards S."/>
            <person name="Bandaranaike D."/>
            <person name="Bellair M."/>
            <person name="Blankenburg K."/>
            <person name="Chao H."/>
            <person name="Dinh H."/>
            <person name="Doddapaneni H."/>
            <person name="Dugan-Rocha S."/>
            <person name="Elkadiri S."/>
            <person name="Gnanaolivu R."/>
            <person name="Hughes D."/>
            <person name="Lee S."/>
            <person name="Li M."/>
            <person name="Ming W."/>
            <person name="Munidasa M."/>
            <person name="Muniz J."/>
            <person name="Nguyen L."/>
            <person name="Osuji N."/>
            <person name="Pu L.-L."/>
            <person name="Puazo M."/>
            <person name="Skinner E."/>
            <person name="Qu C."/>
            <person name="Quiroz J."/>
            <person name="Raj R."/>
            <person name="Weissenberger G."/>
            <person name="Xin Y."/>
            <person name="Zou X."/>
            <person name="Han Y."/>
            <person name="Worley K."/>
            <person name="Muzny D."/>
            <person name="Gibbs R."/>
        </authorList>
    </citation>
    <scope>NUCLEOTIDE SEQUENCE</scope>
    <source>
        <strain evidence="2">HAZT.00-mixed</strain>
        <tissue evidence="2">Whole organism</tissue>
    </source>
</reference>
<dbReference type="Proteomes" id="UP000711488">
    <property type="component" value="Unassembled WGS sequence"/>
</dbReference>
<feature type="region of interest" description="Disordered" evidence="1">
    <location>
        <begin position="438"/>
        <end position="485"/>
    </location>
</feature>
<feature type="compositionally biased region" description="Acidic residues" evidence="1">
    <location>
        <begin position="471"/>
        <end position="482"/>
    </location>
</feature>
<dbReference type="EMBL" id="JQDR03016070">
    <property type="protein sequence ID" value="KAA0185756.1"/>
    <property type="molecule type" value="Genomic_DNA"/>
</dbReference>
<reference evidence="2" key="2">
    <citation type="journal article" date="2018" name="Environ. Sci. Technol.">
        <title>The Toxicogenome of Hyalella azteca: A Model for Sediment Ecotoxicology and Evolutionary Toxicology.</title>
        <authorList>
            <person name="Poynton H.C."/>
            <person name="Hasenbein S."/>
            <person name="Benoit J.B."/>
            <person name="Sepulveda M.S."/>
            <person name="Poelchau M.F."/>
            <person name="Hughes D.S.T."/>
            <person name="Murali S.C."/>
            <person name="Chen S."/>
            <person name="Glastad K.M."/>
            <person name="Goodisman M.A.D."/>
            <person name="Werren J.H."/>
            <person name="Vineis J.H."/>
            <person name="Bowen J.L."/>
            <person name="Friedrich M."/>
            <person name="Jones J."/>
            <person name="Robertson H.M."/>
            <person name="Feyereisen R."/>
            <person name="Mechler-Hickson A."/>
            <person name="Mathers N."/>
            <person name="Lee C.E."/>
            <person name="Colbourne J.K."/>
            <person name="Biales A."/>
            <person name="Johnston J.S."/>
            <person name="Wellborn G.A."/>
            <person name="Rosendale A.J."/>
            <person name="Cridge A.G."/>
            <person name="Munoz-Torres M.C."/>
            <person name="Bain P.A."/>
            <person name="Manny A.R."/>
            <person name="Major K.M."/>
            <person name="Lambert F.N."/>
            <person name="Vulpe C.D."/>
            <person name="Tuck P."/>
            <person name="Blalock B.J."/>
            <person name="Lin Y.Y."/>
            <person name="Smith M.E."/>
            <person name="Ochoa-Acuna H."/>
            <person name="Chen M.M."/>
            <person name="Childers C.P."/>
            <person name="Qu J."/>
            <person name="Dugan S."/>
            <person name="Lee S.L."/>
            <person name="Chao H."/>
            <person name="Dinh H."/>
            <person name="Han Y."/>
            <person name="Doddapaneni H."/>
            <person name="Worley K.C."/>
            <person name="Muzny D.M."/>
            <person name="Gibbs R.A."/>
            <person name="Richards S."/>
        </authorList>
    </citation>
    <scope>NUCLEOTIDE SEQUENCE</scope>
    <source>
        <strain evidence="2">HAZT.00-mixed</strain>
        <tissue evidence="2">Whole organism</tissue>
    </source>
</reference>
<dbReference type="PANTHER" id="PTHR12349:SF4">
    <property type="entry name" value="ANKYRIN REPEAT AND LEM DOMAIN-CONTAINING PROTEIN 2"/>
    <property type="match status" value="1"/>
</dbReference>
<protein>
    <submittedName>
        <fullName evidence="2">Uncharacterized protein</fullName>
    </submittedName>
</protein>
<sequence length="568" mass="62200">MMNVSSLDCSGQLPSTASTSLMHRLALPSPLSCSRKVEAFLGPLPLSKALSARKQWRDCARPSRTLCSIPANRLETSGFGEDSSPIQPNAAVHSTPKRGLGLSLNLETPPSQGTTSILSSTPRHRDVVLPDYEKGLEVHGRRLAKEYNTNWFEYWDFLGEFVDCSSEDGKAKLEAHLKQQFAKVVANEQSIDMDMVCRKLIDEGVDVENKDVVAAAADSESSLDPPFSATSSGRLTAVMIPGVSPSNHLPVKSHTQSPNRSSSSSSLGSLCQGLEAIRLNASLSPTASHYSPAAQRRYNELMDMIQSDESQLRELITSIDTSHLSLTADELNLSLRSDNWRLISYVAQSCRVTARTLACVLQDLVADPQLRMLPQLSIIRMVKTRIADEEGDEDDVEENRRLLGRRDTRKIHDRSDHAQHVKCVVLLLERALGIATNEGSDDNDTGMENIASDPISPNDDHVDSGHVLDDGCNEDNDDDDDSFATAANTSIGSSLATPEDIKEFYIKGIDVATTAPVDETKYPHLAQWQQLLQDKVRSSSQLELNDTNDAAPVDQGRVSSLFESPYCP</sequence>
<feature type="region of interest" description="Disordered" evidence="1">
    <location>
        <begin position="78"/>
        <end position="120"/>
    </location>
</feature>
<feature type="compositionally biased region" description="Low complexity" evidence="1">
    <location>
        <begin position="253"/>
        <end position="267"/>
    </location>
</feature>
<organism evidence="2">
    <name type="scientific">Hyalella azteca</name>
    <name type="common">Amphipod</name>
    <dbReference type="NCBI Taxonomy" id="294128"/>
    <lineage>
        <taxon>Eukaryota</taxon>
        <taxon>Metazoa</taxon>
        <taxon>Ecdysozoa</taxon>
        <taxon>Arthropoda</taxon>
        <taxon>Crustacea</taxon>
        <taxon>Multicrustacea</taxon>
        <taxon>Malacostraca</taxon>
        <taxon>Eumalacostraca</taxon>
        <taxon>Peracarida</taxon>
        <taxon>Amphipoda</taxon>
        <taxon>Senticaudata</taxon>
        <taxon>Talitrida</taxon>
        <taxon>Talitroidea</taxon>
        <taxon>Hyalellidae</taxon>
        <taxon>Hyalella</taxon>
    </lineage>
</organism>
<dbReference type="AlphaFoldDB" id="A0A6A0GRK0"/>
<feature type="non-terminal residue" evidence="2">
    <location>
        <position position="568"/>
    </location>
</feature>
<feature type="compositionally biased region" description="Basic and acidic residues" evidence="1">
    <location>
        <begin position="458"/>
        <end position="469"/>
    </location>
</feature>
<feature type="region of interest" description="Disordered" evidence="1">
    <location>
        <begin position="539"/>
        <end position="568"/>
    </location>
</feature>
<comment type="caution">
    <text evidence="2">The sequence shown here is derived from an EMBL/GenBank/DDBJ whole genome shotgun (WGS) entry which is preliminary data.</text>
</comment>
<dbReference type="OrthoDB" id="7446186at2759"/>
<reference evidence="2" key="3">
    <citation type="submission" date="2019-06" db="EMBL/GenBank/DDBJ databases">
        <authorList>
            <person name="Poynton C."/>
            <person name="Hasenbein S."/>
            <person name="Benoit J.B."/>
            <person name="Sepulveda M.S."/>
            <person name="Poelchau M.F."/>
            <person name="Murali S.C."/>
            <person name="Chen S."/>
            <person name="Glastad K.M."/>
            <person name="Werren J.H."/>
            <person name="Vineis J.H."/>
            <person name="Bowen J.L."/>
            <person name="Friedrich M."/>
            <person name="Jones J."/>
            <person name="Robertson H.M."/>
            <person name="Feyereisen R."/>
            <person name="Mechler-Hickson A."/>
            <person name="Mathers N."/>
            <person name="Lee C.E."/>
            <person name="Colbourne J.K."/>
            <person name="Biales A."/>
            <person name="Johnston J.S."/>
            <person name="Wellborn G.A."/>
            <person name="Rosendale A.J."/>
            <person name="Cridge A.G."/>
            <person name="Munoz-Torres M.C."/>
            <person name="Bain P.A."/>
            <person name="Manny A.R."/>
            <person name="Major K.M."/>
            <person name="Lambert F.N."/>
            <person name="Vulpe C.D."/>
            <person name="Tuck P."/>
            <person name="Blalock B.J."/>
            <person name="Lin Y.-Y."/>
            <person name="Smith M.E."/>
            <person name="Ochoa-Acuna H."/>
            <person name="Chen M.-J.M."/>
            <person name="Childers C.P."/>
            <person name="Qu J."/>
            <person name="Dugan S."/>
            <person name="Lee S.L."/>
            <person name="Chao H."/>
            <person name="Dinh H."/>
            <person name="Han Y."/>
            <person name="Doddapaneni H."/>
            <person name="Worley K.C."/>
            <person name="Muzny D.M."/>
            <person name="Gibbs R.A."/>
            <person name="Richards S."/>
        </authorList>
    </citation>
    <scope>NUCLEOTIDE SEQUENCE</scope>
    <source>
        <strain evidence="2">HAZT.00-mixed</strain>
        <tissue evidence="2">Whole organism</tissue>
    </source>
</reference>
<name>A0A6A0GRK0_HYAAZ</name>
<feature type="compositionally biased region" description="Polar residues" evidence="1">
    <location>
        <begin position="105"/>
        <end position="120"/>
    </location>
</feature>
<evidence type="ECO:0000256" key="1">
    <source>
        <dbReference type="SAM" id="MobiDB-lite"/>
    </source>
</evidence>
<dbReference type="PANTHER" id="PTHR12349">
    <property type="entry name" value="ANKYRIN REPEAT AND LEM DOMAIN-CONTAINING PROTEIN 2"/>
    <property type="match status" value="1"/>
</dbReference>
<feature type="region of interest" description="Disordered" evidence="1">
    <location>
        <begin position="246"/>
        <end position="267"/>
    </location>
</feature>